<dbReference type="EMBL" id="GGEC01073574">
    <property type="protein sequence ID" value="MBX54058.1"/>
    <property type="molecule type" value="Transcribed_RNA"/>
</dbReference>
<proteinExistence type="predicted"/>
<reference evidence="1" key="1">
    <citation type="submission" date="2018-02" db="EMBL/GenBank/DDBJ databases">
        <title>Rhizophora mucronata_Transcriptome.</title>
        <authorList>
            <person name="Meera S.P."/>
            <person name="Sreeshan A."/>
            <person name="Augustine A."/>
        </authorList>
    </citation>
    <scope>NUCLEOTIDE SEQUENCE</scope>
    <source>
        <tissue evidence="1">Leaf</tissue>
    </source>
</reference>
<evidence type="ECO:0000313" key="1">
    <source>
        <dbReference type="EMBL" id="MBX54058.1"/>
    </source>
</evidence>
<name>A0A2P2PH16_RHIMU</name>
<protein>
    <submittedName>
        <fullName evidence="1">Uncharacterized protein</fullName>
    </submittedName>
</protein>
<sequence length="19" mass="2231">MICGFLVSLYCGRFVYFVL</sequence>
<accession>A0A2P2PH16</accession>
<dbReference type="AlphaFoldDB" id="A0A2P2PH16"/>
<organism evidence="1">
    <name type="scientific">Rhizophora mucronata</name>
    <name type="common">Asiatic mangrove</name>
    <dbReference type="NCBI Taxonomy" id="61149"/>
    <lineage>
        <taxon>Eukaryota</taxon>
        <taxon>Viridiplantae</taxon>
        <taxon>Streptophyta</taxon>
        <taxon>Embryophyta</taxon>
        <taxon>Tracheophyta</taxon>
        <taxon>Spermatophyta</taxon>
        <taxon>Magnoliopsida</taxon>
        <taxon>eudicotyledons</taxon>
        <taxon>Gunneridae</taxon>
        <taxon>Pentapetalae</taxon>
        <taxon>rosids</taxon>
        <taxon>fabids</taxon>
        <taxon>Malpighiales</taxon>
        <taxon>Rhizophoraceae</taxon>
        <taxon>Rhizophora</taxon>
    </lineage>
</organism>